<comment type="caution">
    <text evidence="1">The sequence shown here is derived from an EMBL/GenBank/DDBJ whole genome shotgun (WGS) entry which is preliminary data.</text>
</comment>
<dbReference type="AlphaFoldDB" id="A0A437AJ26"/>
<accession>A0A437AJ26</accession>
<organism evidence="1 2">
    <name type="scientific">Tubulinosema ratisbonensis</name>
    <dbReference type="NCBI Taxonomy" id="291195"/>
    <lineage>
        <taxon>Eukaryota</taxon>
        <taxon>Fungi</taxon>
        <taxon>Fungi incertae sedis</taxon>
        <taxon>Microsporidia</taxon>
        <taxon>Tubulinosematoidea</taxon>
        <taxon>Tubulinosematidae</taxon>
        <taxon>Tubulinosema</taxon>
    </lineage>
</organism>
<evidence type="ECO:0000313" key="2">
    <source>
        <dbReference type="Proteomes" id="UP000282876"/>
    </source>
</evidence>
<proteinExistence type="predicted"/>
<protein>
    <submittedName>
        <fullName evidence="1">Uncharacterized protein</fullName>
    </submittedName>
</protein>
<reference evidence="1 2" key="1">
    <citation type="submission" date="2018-10" db="EMBL/GenBank/DDBJ databases">
        <title>Draft genome sequence of the microsporidian Tubulinosema ratisbonensis.</title>
        <authorList>
            <person name="Polonais V."/>
            <person name="Peyretaillade E."/>
            <person name="Niehus S."/>
            <person name="Wawrzyniak I."/>
            <person name="Franchet A."/>
            <person name="Gaspin C."/>
            <person name="Reichstadt M."/>
            <person name="Belser C."/>
            <person name="Labadie K."/>
            <person name="Delbac F."/>
            <person name="Ferrandon D."/>
        </authorList>
    </citation>
    <scope>NUCLEOTIDE SEQUENCE [LARGE SCALE GENOMIC DNA]</scope>
    <source>
        <strain evidence="1 2">Franzen</strain>
    </source>
</reference>
<dbReference type="EMBL" id="RCSS01000648">
    <property type="protein sequence ID" value="RVD91099.1"/>
    <property type="molecule type" value="Genomic_DNA"/>
</dbReference>
<sequence length="121" mass="14560">MSAKKKKPLLCINHKLTKPKLKKQLLPNEYQNNKRREFRAKFLKIIEKREKERNKHKYFSSVISDNQPEFSFNDPSEQIIIVPRMCDPVYTINPLTSIVYDSNTNKSVKWYVRLWRKVKCC</sequence>
<dbReference type="Proteomes" id="UP000282876">
    <property type="component" value="Unassembled WGS sequence"/>
</dbReference>
<evidence type="ECO:0000313" key="1">
    <source>
        <dbReference type="EMBL" id="RVD91099.1"/>
    </source>
</evidence>
<keyword evidence="2" id="KW-1185">Reference proteome</keyword>
<name>A0A437AJ26_9MICR</name>
<dbReference type="VEuPathDB" id="MicrosporidiaDB:TUBRATIS_24620"/>
<gene>
    <name evidence="1" type="ORF">TUBRATIS_24620</name>
</gene>